<keyword evidence="5" id="KW-0808">Transferase</keyword>
<evidence type="ECO:0000256" key="6">
    <source>
        <dbReference type="ARBA" id="ARBA00022691"/>
    </source>
</evidence>
<dbReference type="Pfam" id="PF04072">
    <property type="entry name" value="LCM"/>
    <property type="match status" value="1"/>
</dbReference>
<evidence type="ECO:0000256" key="4">
    <source>
        <dbReference type="ARBA" id="ARBA00022603"/>
    </source>
</evidence>
<evidence type="ECO:0000256" key="1">
    <source>
        <dbReference type="ARBA" id="ARBA00000724"/>
    </source>
</evidence>
<dbReference type="Proteomes" id="UP001214638">
    <property type="component" value="Unassembled WGS sequence"/>
</dbReference>
<evidence type="ECO:0000313" key="9">
    <source>
        <dbReference type="Proteomes" id="UP001214638"/>
    </source>
</evidence>
<comment type="similarity">
    <text evidence="2">Belongs to the methyltransferase superfamily. LCMT family.</text>
</comment>
<evidence type="ECO:0000256" key="2">
    <source>
        <dbReference type="ARBA" id="ARBA00010703"/>
    </source>
</evidence>
<reference evidence="8" key="1">
    <citation type="journal article" date="2023" name="Nat. Microbiol.">
        <title>Babesia duncani multi-omics identifies virulence factors and drug targets.</title>
        <authorList>
            <person name="Singh P."/>
            <person name="Lonardi S."/>
            <person name="Liang Q."/>
            <person name="Vydyam P."/>
            <person name="Khabirova E."/>
            <person name="Fang T."/>
            <person name="Gihaz S."/>
            <person name="Thekkiniath J."/>
            <person name="Munshi M."/>
            <person name="Abel S."/>
            <person name="Ciampossin L."/>
            <person name="Batugedara G."/>
            <person name="Gupta M."/>
            <person name="Lu X.M."/>
            <person name="Lenz T."/>
            <person name="Chakravarty S."/>
            <person name="Cornillot E."/>
            <person name="Hu Y."/>
            <person name="Ma W."/>
            <person name="Gonzalez L.M."/>
            <person name="Sanchez S."/>
            <person name="Estrada K."/>
            <person name="Sanchez-Flores A."/>
            <person name="Montero E."/>
            <person name="Harb O.S."/>
            <person name="Le Roch K.G."/>
            <person name="Mamoun C.B."/>
        </authorList>
    </citation>
    <scope>NUCLEOTIDE SEQUENCE</scope>
    <source>
        <strain evidence="8">WA1</strain>
    </source>
</reference>
<evidence type="ECO:0000256" key="3">
    <source>
        <dbReference type="ARBA" id="ARBA00012834"/>
    </source>
</evidence>
<dbReference type="EMBL" id="JALLKP010000002">
    <property type="protein sequence ID" value="KAK2196926.1"/>
    <property type="molecule type" value="Genomic_DNA"/>
</dbReference>
<dbReference type="GeneID" id="94336473"/>
<dbReference type="PANTHER" id="PTHR13600">
    <property type="entry name" value="LEUCINE CARBOXYL METHYLTRANSFERASE"/>
    <property type="match status" value="1"/>
</dbReference>
<sequence length="282" mass="32451">MKSIRDTIDTFVATFPNEDVQFVNLGAGLDTVGLWAIDKHERLFTFELDFLKQLFIINKLRNVSIDKDGLIQSDRFRMVPADLTNIGQVEKLKNYGFSCSRPSIFLSECSLVYVDPKYGNKVQCNDRFGEALLERFKMYGLQLLATNMYPTAQAQIKRFKDLGWERVIVINMNDVYNYLLTTQEKHRIRVHLQHVINAQKLECLDEIEELVLICSHYVLGVAAANGANVLEPIFQLFERKDIPVENYTTSQMREMIAKGQLHVMQPPLLKMDPTATIVNEPE</sequence>
<dbReference type="InterPro" id="IPR007213">
    <property type="entry name" value="Ppm1/Ppm2/Tcmp"/>
</dbReference>
<dbReference type="KEGG" id="bdw:94336473"/>
<keyword evidence="6" id="KW-0949">S-adenosyl-L-methionine</keyword>
<keyword evidence="9" id="KW-1185">Reference proteome</keyword>
<comment type="catalytic activity">
    <reaction evidence="1">
        <text>[phosphatase 2A protein]-C-terminal L-leucine + S-adenosyl-L-methionine = [phosphatase 2A protein]-C-terminal L-leucine methyl ester + S-adenosyl-L-homocysteine</text>
        <dbReference type="Rhea" id="RHEA:48544"/>
        <dbReference type="Rhea" id="RHEA-COMP:12134"/>
        <dbReference type="Rhea" id="RHEA-COMP:12135"/>
        <dbReference type="ChEBI" id="CHEBI:57856"/>
        <dbReference type="ChEBI" id="CHEBI:59789"/>
        <dbReference type="ChEBI" id="CHEBI:90516"/>
        <dbReference type="ChEBI" id="CHEBI:90517"/>
        <dbReference type="EC" id="2.1.1.233"/>
    </reaction>
</comment>
<organism evidence="8 9">
    <name type="scientific">Babesia duncani</name>
    <dbReference type="NCBI Taxonomy" id="323732"/>
    <lineage>
        <taxon>Eukaryota</taxon>
        <taxon>Sar</taxon>
        <taxon>Alveolata</taxon>
        <taxon>Apicomplexa</taxon>
        <taxon>Aconoidasida</taxon>
        <taxon>Piroplasmida</taxon>
        <taxon>Babesiidae</taxon>
        <taxon>Babesia</taxon>
    </lineage>
</organism>
<protein>
    <recommendedName>
        <fullName evidence="3">[phosphatase 2A protein]-leucine-carboxy methyltransferase</fullName>
        <ecNumber evidence="3">2.1.1.233</ecNumber>
    </recommendedName>
    <alternativeName>
        <fullName evidence="7">[Phosphatase 2A protein]-leucine-carboxy methyltransferase 1</fullName>
    </alternativeName>
</protein>
<evidence type="ECO:0000256" key="7">
    <source>
        <dbReference type="ARBA" id="ARBA00032526"/>
    </source>
</evidence>
<evidence type="ECO:0000313" key="8">
    <source>
        <dbReference type="EMBL" id="KAK2196926.1"/>
    </source>
</evidence>
<dbReference type="EC" id="2.1.1.233" evidence="3"/>
<proteinExistence type="inferred from homology"/>
<dbReference type="InterPro" id="IPR016651">
    <property type="entry name" value="LCMT1"/>
</dbReference>
<dbReference type="Gene3D" id="3.40.50.150">
    <property type="entry name" value="Vaccinia Virus protein VP39"/>
    <property type="match status" value="1"/>
</dbReference>
<gene>
    <name evidence="8" type="ORF">BdWA1_002175</name>
</gene>
<dbReference type="PANTHER" id="PTHR13600:SF21">
    <property type="entry name" value="LEUCINE CARBOXYL METHYLTRANSFERASE 1"/>
    <property type="match status" value="1"/>
</dbReference>
<comment type="caution">
    <text evidence="8">The sequence shown here is derived from an EMBL/GenBank/DDBJ whole genome shotgun (WGS) entry which is preliminary data.</text>
</comment>
<dbReference type="GO" id="GO:0018423">
    <property type="term" value="F:protein C-terminal leucine carboxyl O-methyltransferase activity"/>
    <property type="evidence" value="ECO:0007669"/>
    <property type="project" value="UniProtKB-EC"/>
</dbReference>
<keyword evidence="4 8" id="KW-0489">Methyltransferase</keyword>
<dbReference type="GO" id="GO:0032259">
    <property type="term" value="P:methylation"/>
    <property type="evidence" value="ECO:0007669"/>
    <property type="project" value="UniProtKB-KW"/>
</dbReference>
<accession>A0AAD9PLT9</accession>
<dbReference type="RefSeq" id="XP_067803768.1">
    <property type="nucleotide sequence ID" value="XM_067947204.1"/>
</dbReference>
<dbReference type="SUPFAM" id="SSF53335">
    <property type="entry name" value="S-adenosyl-L-methionine-dependent methyltransferases"/>
    <property type="match status" value="1"/>
</dbReference>
<evidence type="ECO:0000256" key="5">
    <source>
        <dbReference type="ARBA" id="ARBA00022679"/>
    </source>
</evidence>
<dbReference type="AlphaFoldDB" id="A0AAD9PLT9"/>
<name>A0AAD9PLT9_9APIC</name>
<dbReference type="InterPro" id="IPR029063">
    <property type="entry name" value="SAM-dependent_MTases_sf"/>
</dbReference>